<dbReference type="AlphaFoldDB" id="A0AAX2RIP4"/>
<evidence type="ECO:0000313" key="3">
    <source>
        <dbReference type="Proteomes" id="UP000298234"/>
    </source>
</evidence>
<organism evidence="2 3">
    <name type="scientific">Burkholderia cepacia</name>
    <name type="common">Pseudomonas cepacia</name>
    <dbReference type="NCBI Taxonomy" id="292"/>
    <lineage>
        <taxon>Bacteria</taxon>
        <taxon>Pseudomonadati</taxon>
        <taxon>Pseudomonadota</taxon>
        <taxon>Betaproteobacteria</taxon>
        <taxon>Burkholderiales</taxon>
        <taxon>Burkholderiaceae</taxon>
        <taxon>Burkholderia</taxon>
        <taxon>Burkholderia cepacia complex</taxon>
    </lineage>
</organism>
<accession>A0AAX2RIP4</accession>
<evidence type="ECO:0000256" key="1">
    <source>
        <dbReference type="SAM" id="MobiDB-lite"/>
    </source>
</evidence>
<comment type="caution">
    <text evidence="2">The sequence shown here is derived from an EMBL/GenBank/DDBJ whole genome shotgun (WGS) entry which is preliminary data.</text>
</comment>
<dbReference type="EMBL" id="SNSQ01000029">
    <property type="protein sequence ID" value="TEU43106.1"/>
    <property type="molecule type" value="Genomic_DNA"/>
</dbReference>
<name>A0AAX2RIP4_BURCE</name>
<proteinExistence type="predicted"/>
<reference evidence="2 3" key="1">
    <citation type="submission" date="2019-03" db="EMBL/GenBank/DDBJ databases">
        <title>Burkholderia cepacia outbreak.</title>
        <authorList>
            <person name="Farzana R."/>
            <person name="Walsh T.R."/>
        </authorList>
    </citation>
    <scope>NUCLEOTIDE SEQUENCE [LARGE SCALE GENOMIC DNA]</scope>
    <source>
        <strain evidence="3">d13</strain>
    </source>
</reference>
<protein>
    <submittedName>
        <fullName evidence="2">Uncharacterized protein</fullName>
    </submittedName>
</protein>
<evidence type="ECO:0000313" key="2">
    <source>
        <dbReference type="EMBL" id="TEU43106.1"/>
    </source>
</evidence>
<feature type="region of interest" description="Disordered" evidence="1">
    <location>
        <begin position="1"/>
        <end position="28"/>
    </location>
</feature>
<sequence length="67" mass="8134">MRLENECRHTRDIARQTRTNPLERVRRPRNYKPSRLMISFRCVSVVAAARGALRQYRPRSFRHEEHT</sequence>
<feature type="compositionally biased region" description="Basic and acidic residues" evidence="1">
    <location>
        <begin position="1"/>
        <end position="25"/>
    </location>
</feature>
<dbReference type="Proteomes" id="UP000298234">
    <property type="component" value="Unassembled WGS sequence"/>
</dbReference>
<gene>
    <name evidence="2" type="ORF">E3D37_23530</name>
</gene>